<dbReference type="AlphaFoldDB" id="A0A1S8SKP1"/>
<name>A0A1S8SKP1_CLOBE</name>
<dbReference type="RefSeq" id="WP_173715159.1">
    <property type="nucleotide sequence ID" value="NZ_JABTAE010000001.1"/>
</dbReference>
<dbReference type="Proteomes" id="UP000190973">
    <property type="component" value="Unassembled WGS sequence"/>
</dbReference>
<protein>
    <submittedName>
        <fullName evidence="1">Uncharacterized protein</fullName>
    </submittedName>
</protein>
<proteinExistence type="predicted"/>
<organism evidence="1 2">
    <name type="scientific">Clostridium beijerinckii</name>
    <name type="common">Clostridium MP</name>
    <dbReference type="NCBI Taxonomy" id="1520"/>
    <lineage>
        <taxon>Bacteria</taxon>
        <taxon>Bacillati</taxon>
        <taxon>Bacillota</taxon>
        <taxon>Clostridia</taxon>
        <taxon>Eubacteriales</taxon>
        <taxon>Clostridiaceae</taxon>
        <taxon>Clostridium</taxon>
    </lineage>
</organism>
<evidence type="ECO:0000313" key="1">
    <source>
        <dbReference type="EMBL" id="OOM66061.1"/>
    </source>
</evidence>
<sequence>MDNIDYKKLKKDLLNKVGPSGIMPLIISVDSASNKELLRLAKENNLDISDYIKD</sequence>
<accession>A0A1S8SKP1</accession>
<evidence type="ECO:0000313" key="2">
    <source>
        <dbReference type="Proteomes" id="UP000190973"/>
    </source>
</evidence>
<gene>
    <name evidence="1" type="ORF">CLBCK_00170</name>
</gene>
<dbReference type="EMBL" id="LZZI01000001">
    <property type="protein sequence ID" value="OOM66061.1"/>
    <property type="molecule type" value="Genomic_DNA"/>
</dbReference>
<comment type="caution">
    <text evidence="1">The sequence shown here is derived from an EMBL/GenBank/DDBJ whole genome shotgun (WGS) entry which is preliminary data.</text>
</comment>
<reference evidence="1 2" key="1">
    <citation type="submission" date="2016-05" db="EMBL/GenBank/DDBJ databases">
        <title>Microbial solvent formation.</title>
        <authorList>
            <person name="Poehlein A."/>
            <person name="Montoya Solano J.D."/>
            <person name="Flitsch S."/>
            <person name="Krabben P."/>
            <person name="Duerre P."/>
            <person name="Daniel R."/>
        </authorList>
    </citation>
    <scope>NUCLEOTIDE SEQUENCE [LARGE SCALE GENOMIC DNA]</scope>
    <source>
        <strain evidence="1 2">DSM 53</strain>
    </source>
</reference>